<evidence type="ECO:0000313" key="3">
    <source>
        <dbReference type="Proteomes" id="UP000282926"/>
    </source>
</evidence>
<keyword evidence="1" id="KW-0812">Transmembrane</keyword>
<name>A0ABY0CQH6_9DELT</name>
<feature type="transmembrane region" description="Helical" evidence="1">
    <location>
        <begin position="33"/>
        <end position="59"/>
    </location>
</feature>
<dbReference type="RefSeq" id="WP_115605740.1">
    <property type="nucleotide sequence ID" value="NZ_SADD01000009.1"/>
</dbReference>
<gene>
    <name evidence="2" type="ORF">EA187_14650</name>
</gene>
<keyword evidence="1" id="KW-1133">Transmembrane helix</keyword>
<accession>A0ABY0CQH6</accession>
<evidence type="ECO:0000313" key="2">
    <source>
        <dbReference type="EMBL" id="RVU42750.1"/>
    </source>
</evidence>
<evidence type="ECO:0000256" key="1">
    <source>
        <dbReference type="SAM" id="Phobius"/>
    </source>
</evidence>
<reference evidence="2 3" key="1">
    <citation type="submission" date="2019-01" db="EMBL/GenBank/DDBJ databases">
        <title>Lujinxingia litoralis gen. nov., sp. nov. and Lujinxingia sediminis gen. nov., sp. nov., new members in the order Bradymonadales, isolated from coastal sediment.</title>
        <authorList>
            <person name="Li C.-M."/>
        </authorList>
    </citation>
    <scope>NUCLEOTIDE SEQUENCE [LARGE SCALE GENOMIC DNA]</scope>
    <source>
        <strain evidence="2 3">SEH01</strain>
    </source>
</reference>
<organism evidence="2 3">
    <name type="scientific">Lujinxingia sediminis</name>
    <dbReference type="NCBI Taxonomy" id="2480984"/>
    <lineage>
        <taxon>Bacteria</taxon>
        <taxon>Deltaproteobacteria</taxon>
        <taxon>Bradymonadales</taxon>
        <taxon>Lujinxingiaceae</taxon>
        <taxon>Lujinxingia</taxon>
    </lineage>
</organism>
<dbReference type="Proteomes" id="UP000282926">
    <property type="component" value="Unassembled WGS sequence"/>
</dbReference>
<sequence length="304" mass="33640">MVELAIPIAAFIALVMAFKEMRKSWGDAMAAGAMVGGMMSVFLIPFGVFFVIPAAIWLYQAATQDRLRRLAESEGDESIDLLKAQPPQWKNWFWVVVLILILFSLVRLFASVFASDLMGVDDFVEEGEVEEDAFFHGFKGVMWGTSIKDVQNDLSDFELIEEKLGFVTLVSRGELGRTPAFVSYGFDPSGQLCAGAYGVNKVKFQYVNGGEVDVDSLEEGALYDFNMGVVKEQTVDGLISKYGAASEVRENIVFWDVSEGLLIVFVDVSEFAFALNYVHPDCAGSFLGEGYAHRRGDETIMEDL</sequence>
<feature type="transmembrane region" description="Helical" evidence="1">
    <location>
        <begin position="92"/>
        <end position="114"/>
    </location>
</feature>
<comment type="caution">
    <text evidence="2">The sequence shown here is derived from an EMBL/GenBank/DDBJ whole genome shotgun (WGS) entry which is preliminary data.</text>
</comment>
<proteinExistence type="predicted"/>
<keyword evidence="3" id="KW-1185">Reference proteome</keyword>
<keyword evidence="1" id="KW-0472">Membrane</keyword>
<dbReference type="EMBL" id="SADD01000009">
    <property type="protein sequence ID" value="RVU42750.1"/>
    <property type="molecule type" value="Genomic_DNA"/>
</dbReference>
<protein>
    <submittedName>
        <fullName evidence="2">Uncharacterized protein</fullName>
    </submittedName>
</protein>